<dbReference type="InterPro" id="IPR038656">
    <property type="entry name" value="Peptidase_G1_sf"/>
</dbReference>
<evidence type="ECO:0000313" key="3">
    <source>
        <dbReference type="Proteomes" id="UP001367316"/>
    </source>
</evidence>
<accession>A0ABR1N9S0</accession>
<dbReference type="SUPFAM" id="SSF49899">
    <property type="entry name" value="Concanavalin A-like lectins/glucanases"/>
    <property type="match status" value="1"/>
</dbReference>
<dbReference type="EMBL" id="JBBPBF010000012">
    <property type="protein sequence ID" value="KAK7611925.1"/>
    <property type="molecule type" value="Genomic_DNA"/>
</dbReference>
<sequence length="284" mass="29219">MQFTAAFALAVLSATTVLAAPQPMGHGLEARMAARRGLSRTSQPIRKNGKTVEIAGVNSTVNAPTKTEVEYSSNWAGAVIEEPPSGTFTAVSGKFTVPTPGVPSGSIGAGEYAASAWVGIDGDTYGNAILQTGVDFYATSSGSYSFDAWYEWYPDYAYNFNGIDISAGDVITVSVESSSSSAGTAVVENETTGQRVSKSLTAPESSATLGGQNAEWIVEDFESNGSLVSFADFGSVTFTDATASTSSGGSYGPSDGSIFDIEQGSTVLTSVSVGSHEVTVTYTG</sequence>
<keyword evidence="3" id="KW-1185">Reference proteome</keyword>
<comment type="caution">
    <text evidence="2">The sequence shown here is derived from an EMBL/GenBank/DDBJ whole genome shotgun (WGS) entry which is preliminary data.</text>
</comment>
<evidence type="ECO:0000256" key="1">
    <source>
        <dbReference type="SAM" id="SignalP"/>
    </source>
</evidence>
<dbReference type="Proteomes" id="UP001367316">
    <property type="component" value="Unassembled WGS sequence"/>
</dbReference>
<evidence type="ECO:0000313" key="2">
    <source>
        <dbReference type="EMBL" id="KAK7611925.1"/>
    </source>
</evidence>
<gene>
    <name evidence="2" type="ORF">JOL62DRAFT_611326</name>
</gene>
<dbReference type="InterPro" id="IPR000250">
    <property type="entry name" value="Peptidase_G1"/>
</dbReference>
<dbReference type="PRINTS" id="PR00977">
    <property type="entry name" value="SCYTLDPTASE"/>
</dbReference>
<protein>
    <submittedName>
        <fullName evidence="2">Peptidase A4 family-domain-containing protein</fullName>
    </submittedName>
</protein>
<proteinExistence type="predicted"/>
<dbReference type="PANTHER" id="PTHR37536">
    <property type="entry name" value="PUTATIVE (AFU_ORTHOLOGUE AFUA_3G02970)-RELATED"/>
    <property type="match status" value="1"/>
</dbReference>
<dbReference type="Pfam" id="PF01828">
    <property type="entry name" value="Peptidase_A4"/>
    <property type="match status" value="1"/>
</dbReference>
<organism evidence="2 3">
    <name type="scientific">Phyllosticta paracitricarpa</name>
    <dbReference type="NCBI Taxonomy" id="2016321"/>
    <lineage>
        <taxon>Eukaryota</taxon>
        <taxon>Fungi</taxon>
        <taxon>Dikarya</taxon>
        <taxon>Ascomycota</taxon>
        <taxon>Pezizomycotina</taxon>
        <taxon>Dothideomycetes</taxon>
        <taxon>Dothideomycetes incertae sedis</taxon>
        <taxon>Botryosphaeriales</taxon>
        <taxon>Phyllostictaceae</taxon>
        <taxon>Phyllosticta</taxon>
    </lineage>
</organism>
<dbReference type="InterPro" id="IPR013320">
    <property type="entry name" value="ConA-like_dom_sf"/>
</dbReference>
<dbReference type="PANTHER" id="PTHR37536:SF1">
    <property type="entry name" value="ASPERGILLOPEPSIN, PUTAITVE (AFU_ORTHOLOGUE AFUA_7G01200)"/>
    <property type="match status" value="1"/>
</dbReference>
<feature type="signal peptide" evidence="1">
    <location>
        <begin position="1"/>
        <end position="19"/>
    </location>
</feature>
<name>A0ABR1N9S0_9PEZI</name>
<dbReference type="Gene3D" id="2.60.120.700">
    <property type="entry name" value="Peptidase G1"/>
    <property type="match status" value="1"/>
</dbReference>
<reference evidence="2 3" key="1">
    <citation type="submission" date="2024-04" db="EMBL/GenBank/DDBJ databases">
        <title>Phyllosticta paracitricarpa is synonymous to the EU quarantine fungus P. citricarpa based on phylogenomic analyses.</title>
        <authorList>
            <consortium name="Lawrence Berkeley National Laboratory"/>
            <person name="Van ingen-buijs V.A."/>
            <person name="Van westerhoven A.C."/>
            <person name="Haridas S."/>
            <person name="Skiadas P."/>
            <person name="Martin F."/>
            <person name="Groenewald J.Z."/>
            <person name="Crous P.W."/>
            <person name="Seidl M.F."/>
        </authorList>
    </citation>
    <scope>NUCLEOTIDE SEQUENCE [LARGE SCALE GENOMIC DNA]</scope>
    <source>
        <strain evidence="2 3">CBS 141358</strain>
    </source>
</reference>
<keyword evidence="1" id="KW-0732">Signal</keyword>
<dbReference type="CDD" id="cd13426">
    <property type="entry name" value="Peptidase_G1"/>
    <property type="match status" value="1"/>
</dbReference>
<feature type="chain" id="PRO_5045476594" evidence="1">
    <location>
        <begin position="20"/>
        <end position="284"/>
    </location>
</feature>